<feature type="transmembrane region" description="Helical" evidence="6">
    <location>
        <begin position="156"/>
        <end position="174"/>
    </location>
</feature>
<dbReference type="InterPro" id="IPR051790">
    <property type="entry name" value="Cytochrome_c-biogenesis_DsbD"/>
</dbReference>
<keyword evidence="3 6" id="KW-0812">Transmembrane</keyword>
<dbReference type="GO" id="GO:0017004">
    <property type="term" value="P:cytochrome complex assembly"/>
    <property type="evidence" value="ECO:0007669"/>
    <property type="project" value="InterPro"/>
</dbReference>
<evidence type="ECO:0000256" key="4">
    <source>
        <dbReference type="ARBA" id="ARBA00022989"/>
    </source>
</evidence>
<evidence type="ECO:0000256" key="1">
    <source>
        <dbReference type="ARBA" id="ARBA00004141"/>
    </source>
</evidence>
<dbReference type="PANTHER" id="PTHR31272">
    <property type="entry name" value="CYTOCHROME C-TYPE BIOGENESIS PROTEIN HI_1454-RELATED"/>
    <property type="match status" value="1"/>
</dbReference>
<dbReference type="Pfam" id="PF02683">
    <property type="entry name" value="DsbD_TM"/>
    <property type="match status" value="1"/>
</dbReference>
<evidence type="ECO:0000313" key="8">
    <source>
        <dbReference type="EMBL" id="RMI42952.1"/>
    </source>
</evidence>
<organism evidence="8 9">
    <name type="scientific">Actinomadura harenae</name>
    <dbReference type="NCBI Taxonomy" id="2483351"/>
    <lineage>
        <taxon>Bacteria</taxon>
        <taxon>Bacillati</taxon>
        <taxon>Actinomycetota</taxon>
        <taxon>Actinomycetes</taxon>
        <taxon>Streptosporangiales</taxon>
        <taxon>Thermomonosporaceae</taxon>
        <taxon>Actinomadura</taxon>
    </lineage>
</organism>
<protein>
    <submittedName>
        <fullName evidence="8">Cytochrome c biogenesis protein CcdA</fullName>
    </submittedName>
</protein>
<dbReference type="InterPro" id="IPR003834">
    <property type="entry name" value="Cyt_c_assmbl_TM_dom"/>
</dbReference>
<keyword evidence="9" id="KW-1185">Reference proteome</keyword>
<keyword evidence="5 6" id="KW-0472">Membrane</keyword>
<gene>
    <name evidence="8" type="ORF">EBO15_18195</name>
</gene>
<evidence type="ECO:0000256" key="3">
    <source>
        <dbReference type="ARBA" id="ARBA00022692"/>
    </source>
</evidence>
<comment type="similarity">
    <text evidence="2">Belongs to the DsbD family.</text>
</comment>
<evidence type="ECO:0000256" key="6">
    <source>
        <dbReference type="SAM" id="Phobius"/>
    </source>
</evidence>
<evidence type="ECO:0000313" key="9">
    <source>
        <dbReference type="Proteomes" id="UP000282674"/>
    </source>
</evidence>
<dbReference type="GO" id="GO:0016020">
    <property type="term" value="C:membrane"/>
    <property type="evidence" value="ECO:0007669"/>
    <property type="project" value="UniProtKB-SubCell"/>
</dbReference>
<feature type="domain" description="Cytochrome C biogenesis protein transmembrane" evidence="7">
    <location>
        <begin position="8"/>
        <end position="172"/>
    </location>
</feature>
<keyword evidence="4 6" id="KW-1133">Transmembrane helix</keyword>
<evidence type="ECO:0000259" key="7">
    <source>
        <dbReference type="Pfam" id="PF02683"/>
    </source>
</evidence>
<feature type="transmembrane region" description="Helical" evidence="6">
    <location>
        <begin position="46"/>
        <end position="70"/>
    </location>
</feature>
<evidence type="ECO:0000256" key="5">
    <source>
        <dbReference type="ARBA" id="ARBA00023136"/>
    </source>
</evidence>
<feature type="transmembrane region" description="Helical" evidence="6">
    <location>
        <begin position="6"/>
        <end position="34"/>
    </location>
</feature>
<accession>A0A3M2M0K0</accession>
<dbReference type="OrthoDB" id="4332145at2"/>
<evidence type="ECO:0000256" key="2">
    <source>
        <dbReference type="ARBA" id="ARBA00006143"/>
    </source>
</evidence>
<comment type="caution">
    <text evidence="8">The sequence shown here is derived from an EMBL/GenBank/DDBJ whole genome shotgun (WGS) entry which is preliminary data.</text>
</comment>
<reference evidence="8 9" key="1">
    <citation type="submission" date="2018-10" db="EMBL/GenBank/DDBJ databases">
        <title>Isolation from soil.</title>
        <authorList>
            <person name="Hu J."/>
        </authorList>
    </citation>
    <scope>NUCLEOTIDE SEQUENCE [LARGE SCALE GENOMIC DNA]</scope>
    <source>
        <strain evidence="8 9">NEAU-Ht49</strain>
    </source>
</reference>
<name>A0A3M2M0K0_9ACTN</name>
<dbReference type="EMBL" id="RFFG01000029">
    <property type="protein sequence ID" value="RMI42952.1"/>
    <property type="molecule type" value="Genomic_DNA"/>
</dbReference>
<dbReference type="PANTHER" id="PTHR31272:SF4">
    <property type="entry name" value="CYTOCHROME C-TYPE BIOGENESIS PROTEIN HI_1454-RELATED"/>
    <property type="match status" value="1"/>
</dbReference>
<feature type="transmembrane region" description="Helical" evidence="6">
    <location>
        <begin position="250"/>
        <end position="269"/>
    </location>
</feature>
<feature type="transmembrane region" description="Helical" evidence="6">
    <location>
        <begin position="76"/>
        <end position="100"/>
    </location>
</feature>
<dbReference type="Proteomes" id="UP000282674">
    <property type="component" value="Unassembled WGS sequence"/>
</dbReference>
<proteinExistence type="inferred from homology"/>
<dbReference type="AlphaFoldDB" id="A0A3M2M0K0"/>
<dbReference type="RefSeq" id="WP_122195589.1">
    <property type="nucleotide sequence ID" value="NZ_JBHSKC010000017.1"/>
</dbReference>
<feature type="transmembrane region" description="Helical" evidence="6">
    <location>
        <begin position="195"/>
        <end position="218"/>
    </location>
</feature>
<feature type="transmembrane region" description="Helical" evidence="6">
    <location>
        <begin position="112"/>
        <end position="136"/>
    </location>
</feature>
<comment type="subcellular location">
    <subcellularLocation>
        <location evidence="1">Membrane</location>
        <topology evidence="1">Multi-pass membrane protein</topology>
    </subcellularLocation>
</comment>
<sequence>MNGVGYAAAFLGGLLTLLSPCSALLLPAFFAYSFTDRTRLVGRTAVFYLGLCLTLVPLGAAGAAAGRLLYGHRDLLIGIGGWTVIALGAAQILGLGFGLARLGRLAGRRGDAGSVLSVGLLGTVYGLSGFCTGPLLGGILTISAVGGAPVRGATLLAVYALGMAAPLFVLALLWDRFDLGHRRWLRGRPVTLGRLRTHSTSLVGGVLFVVIGVSFLYYDGGVVLPGLLGPDAEASAEERVLRIGDALPDAWLLGTLAAVLAAVAVTLLWRGIKAARLPAEAQDDQETPTR</sequence>